<dbReference type="PANTHER" id="PTHR47272:SF1">
    <property type="entry name" value="PIGGYBAC TRANSPOSABLE ELEMENT-DERIVED PROTEIN 3-LIKE"/>
    <property type="match status" value="1"/>
</dbReference>
<gene>
    <name evidence="2" type="ORF">RN001_012728</name>
</gene>
<dbReference type="Proteomes" id="UP001353858">
    <property type="component" value="Unassembled WGS sequence"/>
</dbReference>
<comment type="caution">
    <text evidence="2">The sequence shown here is derived from an EMBL/GenBank/DDBJ whole genome shotgun (WGS) entry which is preliminary data.</text>
</comment>
<dbReference type="PANTHER" id="PTHR47272">
    <property type="entry name" value="DDE_TNP_1_7 DOMAIN-CONTAINING PROTEIN"/>
    <property type="match status" value="1"/>
</dbReference>
<evidence type="ECO:0000313" key="2">
    <source>
        <dbReference type="EMBL" id="KAK4876306.1"/>
    </source>
</evidence>
<evidence type="ECO:0000313" key="3">
    <source>
        <dbReference type="Proteomes" id="UP001353858"/>
    </source>
</evidence>
<accession>A0AAN7P7U8</accession>
<evidence type="ECO:0008006" key="4">
    <source>
        <dbReference type="Google" id="ProtNLM"/>
    </source>
</evidence>
<sequence length="180" mass="20513">MSTASHVPEKLFALCGSSGILYDFILYQGSTIELDSLHKSVFRQNVAVKRTRKQGRPTNSPDTFPVSSRSFEPKSRSATPPILKKMRKKTAPVKEVRLDGIGHLPEFDDKSTHSQTRCKYPNCKGKTHTFCSKCKVHLCIQIKQNKSNIDDMGIYHQQDDRVYKMFTISLLLSLNFYVLL</sequence>
<evidence type="ECO:0000256" key="1">
    <source>
        <dbReference type="SAM" id="MobiDB-lite"/>
    </source>
</evidence>
<organism evidence="2 3">
    <name type="scientific">Aquatica leii</name>
    <dbReference type="NCBI Taxonomy" id="1421715"/>
    <lineage>
        <taxon>Eukaryota</taxon>
        <taxon>Metazoa</taxon>
        <taxon>Ecdysozoa</taxon>
        <taxon>Arthropoda</taxon>
        <taxon>Hexapoda</taxon>
        <taxon>Insecta</taxon>
        <taxon>Pterygota</taxon>
        <taxon>Neoptera</taxon>
        <taxon>Endopterygota</taxon>
        <taxon>Coleoptera</taxon>
        <taxon>Polyphaga</taxon>
        <taxon>Elateriformia</taxon>
        <taxon>Elateroidea</taxon>
        <taxon>Lampyridae</taxon>
        <taxon>Luciolinae</taxon>
        <taxon>Aquatica</taxon>
    </lineage>
</organism>
<feature type="compositionally biased region" description="Polar residues" evidence="1">
    <location>
        <begin position="56"/>
        <end position="70"/>
    </location>
</feature>
<keyword evidence="3" id="KW-1185">Reference proteome</keyword>
<feature type="region of interest" description="Disordered" evidence="1">
    <location>
        <begin position="50"/>
        <end position="81"/>
    </location>
</feature>
<dbReference type="EMBL" id="JARPUR010000005">
    <property type="protein sequence ID" value="KAK4876306.1"/>
    <property type="molecule type" value="Genomic_DNA"/>
</dbReference>
<reference evidence="3" key="1">
    <citation type="submission" date="2023-01" db="EMBL/GenBank/DDBJ databases">
        <title>Key to firefly adult light organ development and bioluminescence: homeobox transcription factors regulate luciferase expression and transportation to peroxisome.</title>
        <authorList>
            <person name="Fu X."/>
        </authorList>
    </citation>
    <scope>NUCLEOTIDE SEQUENCE [LARGE SCALE GENOMIC DNA]</scope>
</reference>
<name>A0AAN7P7U8_9COLE</name>
<protein>
    <recommendedName>
        <fullName evidence="4">PiggyBac transposable element-derived protein domain-containing protein</fullName>
    </recommendedName>
</protein>
<proteinExistence type="predicted"/>
<dbReference type="AlphaFoldDB" id="A0AAN7P7U8"/>